<gene>
    <name evidence="1" type="ORF">D8M03_04510</name>
</gene>
<dbReference type="PANTHER" id="PTHR10151">
    <property type="entry name" value="ECTONUCLEOTIDE PYROPHOSPHATASE/PHOSPHODIESTERASE"/>
    <property type="match status" value="1"/>
</dbReference>
<dbReference type="RefSeq" id="WP_121213545.1">
    <property type="nucleotide sequence ID" value="NZ_RBZN01000006.1"/>
</dbReference>
<dbReference type="GO" id="GO:0016787">
    <property type="term" value="F:hydrolase activity"/>
    <property type="evidence" value="ECO:0007669"/>
    <property type="project" value="UniProtKB-ARBA"/>
</dbReference>
<dbReference type="PANTHER" id="PTHR10151:SF120">
    <property type="entry name" value="BIS(5'-ADENOSYL)-TRIPHOSPHATASE"/>
    <property type="match status" value="1"/>
</dbReference>
<reference evidence="1 2" key="1">
    <citation type="journal article" date="2016" name="Antonie Van Leeuwenhoek">
        <title>Lysinibacillus endophyticus sp. nov., an indole-3-acetic acid producing endophytic bacterium isolated from corn root (Zea mays cv. Xinken-5).</title>
        <authorList>
            <person name="Yu J."/>
            <person name="Guan X."/>
            <person name="Liu C."/>
            <person name="Xiang W."/>
            <person name="Yu Z."/>
            <person name="Liu X."/>
            <person name="Wang G."/>
        </authorList>
    </citation>
    <scope>NUCLEOTIDE SEQUENCE [LARGE SCALE GENOMIC DNA]</scope>
    <source>
        <strain evidence="1 2">DSM 100506</strain>
    </source>
</reference>
<dbReference type="SUPFAM" id="SSF53649">
    <property type="entry name" value="Alkaline phosphatase-like"/>
    <property type="match status" value="1"/>
</dbReference>
<dbReference type="Gene3D" id="3.40.720.10">
    <property type="entry name" value="Alkaline Phosphatase, subunit A"/>
    <property type="match status" value="1"/>
</dbReference>
<dbReference type="AlphaFoldDB" id="A0A494Z8W3"/>
<dbReference type="EMBL" id="RBZN01000006">
    <property type="protein sequence ID" value="RKQ19080.1"/>
    <property type="molecule type" value="Genomic_DNA"/>
</dbReference>
<evidence type="ECO:0000313" key="2">
    <source>
        <dbReference type="Proteomes" id="UP000272238"/>
    </source>
</evidence>
<dbReference type="InterPro" id="IPR017850">
    <property type="entry name" value="Alkaline_phosphatase_core_sf"/>
</dbReference>
<sequence length="518" mass="58110">MVRKILLIIGALLIVLIGFVMALSISKTRDISDIQITSDKKPIIIIAVDSLMSKPLQKVIAQGKAPAFKYLIENGEFIPNIVSSYPTMSVTIDSSLLTGTFADEHNIPGLIWFNEDANRIVSYGSGPGEIWNTGVRNVVQDSVIRLNNEHLNSETTTIYEDLAKRSIQSASINGVIYRGRDEHKLNVPALISTMALLPKDVKVKGPDILSFGVLSQLSPNNNFQKFAWDKMGVSNDFTVNEFKFLLKQNQLPPFTLAYFPDADARIHSKGPDNLKAIEKLDESLQEMLNSFPTWEEAIEKVTWIIVGDSGQSYVKKDKDKSLIDLNKLLSKYSFWERDNKNGQIAIAVNERMAYIYLKDEQIDFSEVVNVLKQDERIGFISWKEGTQNVVTAPHKEEMVFSANGSLKDEYNQNWDIKGDTSILDLSVQNGKIQYNDYPDALARLNGALHSHKGRYIIVDALPNYEFIENHSYDHAGGGAHGSLHKVDSLVPLIITGTDSKPNSLRIVDIKEWILQLLK</sequence>
<keyword evidence="2" id="KW-1185">Reference proteome</keyword>
<accession>A0A494Z8W3</accession>
<dbReference type="InterPro" id="IPR002591">
    <property type="entry name" value="Phosphodiest/P_Trfase"/>
</dbReference>
<dbReference type="OrthoDB" id="2381338at2"/>
<protein>
    <submittedName>
        <fullName evidence="1">Alkaline phosphatase family protein</fullName>
    </submittedName>
</protein>
<name>A0A494Z8W3_9BACL</name>
<organism evidence="1 2">
    <name type="scientific">Ureibacillus endophyticus</name>
    <dbReference type="NCBI Taxonomy" id="1978490"/>
    <lineage>
        <taxon>Bacteria</taxon>
        <taxon>Bacillati</taxon>
        <taxon>Bacillota</taxon>
        <taxon>Bacilli</taxon>
        <taxon>Bacillales</taxon>
        <taxon>Caryophanaceae</taxon>
        <taxon>Ureibacillus</taxon>
    </lineage>
</organism>
<comment type="caution">
    <text evidence="1">The sequence shown here is derived from an EMBL/GenBank/DDBJ whole genome shotgun (WGS) entry which is preliminary data.</text>
</comment>
<dbReference type="Proteomes" id="UP000272238">
    <property type="component" value="Unassembled WGS sequence"/>
</dbReference>
<evidence type="ECO:0000313" key="1">
    <source>
        <dbReference type="EMBL" id="RKQ19080.1"/>
    </source>
</evidence>
<dbReference type="Pfam" id="PF01663">
    <property type="entry name" value="Phosphodiest"/>
    <property type="match status" value="1"/>
</dbReference>
<proteinExistence type="predicted"/>